<feature type="non-terminal residue" evidence="1">
    <location>
        <position position="1"/>
    </location>
</feature>
<organism evidence="1 2">
    <name type="scientific">Racocetra persica</name>
    <dbReference type="NCBI Taxonomy" id="160502"/>
    <lineage>
        <taxon>Eukaryota</taxon>
        <taxon>Fungi</taxon>
        <taxon>Fungi incertae sedis</taxon>
        <taxon>Mucoromycota</taxon>
        <taxon>Glomeromycotina</taxon>
        <taxon>Glomeromycetes</taxon>
        <taxon>Diversisporales</taxon>
        <taxon>Gigasporaceae</taxon>
        <taxon>Racocetra</taxon>
    </lineage>
</organism>
<evidence type="ECO:0000313" key="2">
    <source>
        <dbReference type="Proteomes" id="UP000789920"/>
    </source>
</evidence>
<evidence type="ECO:0000313" key="1">
    <source>
        <dbReference type="EMBL" id="CAG8737505.1"/>
    </source>
</evidence>
<sequence>TINDNFAQSLNFDIIKITENLLSLYNNQFYKVPSPENLIIGLHYSGYSASYIEIEYFNYLYSIFQSIQTTLTLNSEDYKTSNENHLLKQDNYSLAIENIDSYLIYEIQPTFSNKISMLNDTIIEAKDIRDSVEEVKILLEEIEKFSIRLCSAYEIGVKEVPYSLENKIKFP</sequence>
<feature type="non-terminal residue" evidence="1">
    <location>
        <position position="171"/>
    </location>
</feature>
<accession>A0ACA9Q644</accession>
<gene>
    <name evidence="1" type="ORF">RPERSI_LOCUS12808</name>
</gene>
<name>A0ACA9Q644_9GLOM</name>
<keyword evidence="2" id="KW-1185">Reference proteome</keyword>
<proteinExistence type="predicted"/>
<dbReference type="Proteomes" id="UP000789920">
    <property type="component" value="Unassembled WGS sequence"/>
</dbReference>
<dbReference type="EMBL" id="CAJVQC010027791">
    <property type="protein sequence ID" value="CAG8737505.1"/>
    <property type="molecule type" value="Genomic_DNA"/>
</dbReference>
<comment type="caution">
    <text evidence="1">The sequence shown here is derived from an EMBL/GenBank/DDBJ whole genome shotgun (WGS) entry which is preliminary data.</text>
</comment>
<reference evidence="1" key="1">
    <citation type="submission" date="2021-06" db="EMBL/GenBank/DDBJ databases">
        <authorList>
            <person name="Kallberg Y."/>
            <person name="Tangrot J."/>
            <person name="Rosling A."/>
        </authorList>
    </citation>
    <scope>NUCLEOTIDE SEQUENCE</scope>
    <source>
        <strain evidence="1">MA461A</strain>
    </source>
</reference>
<protein>
    <submittedName>
        <fullName evidence="1">26294_t:CDS:1</fullName>
    </submittedName>
</protein>